<dbReference type="RefSeq" id="WP_078767668.1">
    <property type="nucleotide sequence ID" value="NZ_FUWW01000002.1"/>
</dbReference>
<dbReference type="EMBL" id="FUWW01000002">
    <property type="protein sequence ID" value="SJZ34933.1"/>
    <property type="molecule type" value="Genomic_DNA"/>
</dbReference>
<dbReference type="AlphaFoldDB" id="A0A1T4JXQ4"/>
<dbReference type="Pfam" id="PF00497">
    <property type="entry name" value="SBP_bac_3"/>
    <property type="match status" value="1"/>
</dbReference>
<organism evidence="4 5">
    <name type="scientific">Eubacterium coprostanoligenes</name>
    <dbReference type="NCBI Taxonomy" id="290054"/>
    <lineage>
        <taxon>Bacteria</taxon>
        <taxon>Bacillati</taxon>
        <taxon>Bacillota</taxon>
        <taxon>Clostridia</taxon>
        <taxon>Eubacteriales</taxon>
        <taxon>Eubacteriaceae</taxon>
        <taxon>Eubacterium</taxon>
    </lineage>
</organism>
<dbReference type="PANTHER" id="PTHR35936">
    <property type="entry name" value="MEMBRANE-BOUND LYTIC MUREIN TRANSGLYCOSYLASE F"/>
    <property type="match status" value="1"/>
</dbReference>
<sequence length="265" mass="28385">MKTIKKVLAIVLAVLTVCFAFTACSGNKSNDSSKTDSEKIVESGKLVVGITEFAPMDYKDGNGNWIGFDADFANMVAEKLGVKAEFQIIDWDNKFLELQTGSIDCIWNGMTITDEVKNNSSVTDAYAMNQQVVVAKSEVASKIKSVDDLKNLSFAAENGSAGASAAKDNGLNVTAVTTQADALLEVASGSSDACIIDSTMAKAMTGEGTDYSDLKVALVLLDEQYGISFRKNSDMTEKVNEIIAEYKADGTLQKLSEKYGIQLAE</sequence>
<dbReference type="Gene3D" id="3.40.190.10">
    <property type="entry name" value="Periplasmic binding protein-like II"/>
    <property type="match status" value="2"/>
</dbReference>
<proteinExistence type="predicted"/>
<feature type="domain" description="Solute-binding protein family 3/N-terminal" evidence="3">
    <location>
        <begin position="45"/>
        <end position="263"/>
    </location>
</feature>
<keyword evidence="5" id="KW-1185">Reference proteome</keyword>
<dbReference type="PROSITE" id="PS51257">
    <property type="entry name" value="PROKAR_LIPOPROTEIN"/>
    <property type="match status" value="1"/>
</dbReference>
<name>A0A1T4JXQ4_9FIRM</name>
<dbReference type="SUPFAM" id="SSF53850">
    <property type="entry name" value="Periplasmic binding protein-like II"/>
    <property type="match status" value="1"/>
</dbReference>
<evidence type="ECO:0000313" key="4">
    <source>
        <dbReference type="EMBL" id="SJZ34933.1"/>
    </source>
</evidence>
<dbReference type="SMART" id="SM00062">
    <property type="entry name" value="PBPb"/>
    <property type="match status" value="1"/>
</dbReference>
<accession>A0A1T4JXQ4</accession>
<dbReference type="PANTHER" id="PTHR35936:SF34">
    <property type="entry name" value="ABC TRANSPORTER EXTRACELLULAR-BINDING PROTEIN YCKB-RELATED"/>
    <property type="match status" value="1"/>
</dbReference>
<feature type="signal peptide" evidence="2">
    <location>
        <begin position="1"/>
        <end position="22"/>
    </location>
</feature>
<dbReference type="STRING" id="290054.SAMN02745114_00156"/>
<keyword evidence="1 2" id="KW-0732">Signal</keyword>
<feature type="chain" id="PRO_5038619742" evidence="2">
    <location>
        <begin position="23"/>
        <end position="265"/>
    </location>
</feature>
<evidence type="ECO:0000313" key="5">
    <source>
        <dbReference type="Proteomes" id="UP000190657"/>
    </source>
</evidence>
<evidence type="ECO:0000256" key="1">
    <source>
        <dbReference type="ARBA" id="ARBA00022729"/>
    </source>
</evidence>
<dbReference type="InterPro" id="IPR001638">
    <property type="entry name" value="Solute-binding_3/MltF_N"/>
</dbReference>
<evidence type="ECO:0000259" key="3">
    <source>
        <dbReference type="SMART" id="SM00062"/>
    </source>
</evidence>
<dbReference type="Proteomes" id="UP000190657">
    <property type="component" value="Unassembled WGS sequence"/>
</dbReference>
<protein>
    <submittedName>
        <fullName evidence="4">Amino acid ABC transporter substrate-binding protein, PAAT family</fullName>
    </submittedName>
</protein>
<reference evidence="4 5" key="1">
    <citation type="submission" date="2017-02" db="EMBL/GenBank/DDBJ databases">
        <authorList>
            <person name="Peterson S.W."/>
        </authorList>
    </citation>
    <scope>NUCLEOTIDE SEQUENCE [LARGE SCALE GENOMIC DNA]</scope>
    <source>
        <strain evidence="4 5">ATCC 51222</strain>
    </source>
</reference>
<evidence type="ECO:0000256" key="2">
    <source>
        <dbReference type="SAM" id="SignalP"/>
    </source>
</evidence>
<gene>
    <name evidence="4" type="ORF">SAMN02745114_00156</name>
</gene>